<proteinExistence type="predicted"/>
<evidence type="ECO:0000313" key="2">
    <source>
        <dbReference type="EMBL" id="KAL3702382.1"/>
    </source>
</evidence>
<sequence>MSGRTNYYTHNKLAMDEPLLYKSAIHDGMDSAKTSLLRTVNYVKALAGVGAPVPLKLAGILNRGDGPPVFAHVCIGGLWKQDRNFTVSSIAQYLRDCEDFNGDMKGDLDFRKEVDHPLLKAFMRQDIFEKTVLAPKHQTAAQFFNLDDEVANSHDRPFKKLPSTFYIQLDNSGKDDKNWAVMSILSELVMRGVFKTVVMSFLIVGHTHEDVDAYFSKINMSLSHRQITSLPEILSMIYSAEERKALPRLITEVADYKLHAEPYRKTVEGISKPVAFKFYMENNMPMMKFQEKYGGPWCPPNGNTLWRRKDRKSKTDFSLLLPPNQEPLSAPMNRTYDKKEEIVSYLTAYIAHIGAIQSRTSTSNESYALDQAIIDYWKNIKSVFEGAAWETYEGRPLKHGFWPRTNHGTGYQWPGEGNHQQDGQRLEMDHLMKEAEEEFLEQNQLFVGHPSERERERFAPLLDIQVGVMLLIRPSDQFPVKNNIWVAKAITSVIREEWEKDPARYEEDFTFVDASACIHCWTSRSKSDKLRLTPKGLEIANLMIQRVAEEEP</sequence>
<keyword evidence="3" id="KW-1185">Reference proteome</keyword>
<dbReference type="Pfam" id="PF25273">
    <property type="entry name" value="DUF7869"/>
    <property type="match status" value="1"/>
</dbReference>
<evidence type="ECO:0000313" key="3">
    <source>
        <dbReference type="Proteomes" id="UP001633002"/>
    </source>
</evidence>
<reference evidence="2 3" key="1">
    <citation type="submission" date="2024-09" db="EMBL/GenBank/DDBJ databases">
        <title>Chromosome-scale assembly of Riccia sorocarpa.</title>
        <authorList>
            <person name="Paukszto L."/>
        </authorList>
    </citation>
    <scope>NUCLEOTIDE SEQUENCE [LARGE SCALE GENOMIC DNA]</scope>
    <source>
        <strain evidence="2">LP-2024</strain>
        <tissue evidence="2">Aerial parts of the thallus</tissue>
    </source>
</reference>
<comment type="caution">
    <text evidence="2">The sequence shown here is derived from an EMBL/GenBank/DDBJ whole genome shotgun (WGS) entry which is preliminary data.</text>
</comment>
<accession>A0ABD3II35</accession>
<evidence type="ECO:0000259" key="1">
    <source>
        <dbReference type="Pfam" id="PF25273"/>
    </source>
</evidence>
<dbReference type="EMBL" id="JBJQOH010000001">
    <property type="protein sequence ID" value="KAL3702382.1"/>
    <property type="molecule type" value="Genomic_DNA"/>
</dbReference>
<organism evidence="2 3">
    <name type="scientific">Riccia sorocarpa</name>
    <dbReference type="NCBI Taxonomy" id="122646"/>
    <lineage>
        <taxon>Eukaryota</taxon>
        <taxon>Viridiplantae</taxon>
        <taxon>Streptophyta</taxon>
        <taxon>Embryophyta</taxon>
        <taxon>Marchantiophyta</taxon>
        <taxon>Marchantiopsida</taxon>
        <taxon>Marchantiidae</taxon>
        <taxon>Marchantiales</taxon>
        <taxon>Ricciaceae</taxon>
        <taxon>Riccia</taxon>
    </lineage>
</organism>
<dbReference type="PANTHER" id="PTHR33153">
    <property type="entry name" value="MYND-TYPE DOMAIN-CONTAINING PROTEIN"/>
    <property type="match status" value="1"/>
</dbReference>
<gene>
    <name evidence="2" type="ORF">R1sor_020404</name>
</gene>
<dbReference type="Proteomes" id="UP001633002">
    <property type="component" value="Unassembled WGS sequence"/>
</dbReference>
<dbReference type="InterPro" id="IPR057191">
    <property type="entry name" value="DUF7869"/>
</dbReference>
<name>A0ABD3II35_9MARC</name>
<dbReference type="PANTHER" id="PTHR33153:SF3">
    <property type="entry name" value="TRAFFICKING PROTEIN PARTICLE COMPLEX SUBUNIT 11 DOMAIN-CONTAINING PROTEIN"/>
    <property type="match status" value="1"/>
</dbReference>
<dbReference type="AlphaFoldDB" id="A0ABD3II35"/>
<protein>
    <recommendedName>
        <fullName evidence="1">DUF7869 domain-containing protein</fullName>
    </recommendedName>
</protein>
<feature type="domain" description="DUF7869" evidence="1">
    <location>
        <begin position="158"/>
        <end position="290"/>
    </location>
</feature>